<name>A0A2P2PDL5_RHIMU</name>
<reference evidence="1" key="1">
    <citation type="submission" date="2018-02" db="EMBL/GenBank/DDBJ databases">
        <title>Rhizophora mucronata_Transcriptome.</title>
        <authorList>
            <person name="Meera S.P."/>
            <person name="Sreeshan A."/>
            <person name="Augustine A."/>
        </authorList>
    </citation>
    <scope>NUCLEOTIDE SEQUENCE</scope>
    <source>
        <tissue evidence="1">Leaf</tissue>
    </source>
</reference>
<proteinExistence type="predicted"/>
<sequence length="32" mass="3585">MPSQSLPDKNIIVALTWMKMISHPSQEMNGEA</sequence>
<organism evidence="1">
    <name type="scientific">Rhizophora mucronata</name>
    <name type="common">Asiatic mangrove</name>
    <dbReference type="NCBI Taxonomy" id="61149"/>
    <lineage>
        <taxon>Eukaryota</taxon>
        <taxon>Viridiplantae</taxon>
        <taxon>Streptophyta</taxon>
        <taxon>Embryophyta</taxon>
        <taxon>Tracheophyta</taxon>
        <taxon>Spermatophyta</taxon>
        <taxon>Magnoliopsida</taxon>
        <taxon>eudicotyledons</taxon>
        <taxon>Gunneridae</taxon>
        <taxon>Pentapetalae</taxon>
        <taxon>rosids</taxon>
        <taxon>fabids</taxon>
        <taxon>Malpighiales</taxon>
        <taxon>Rhizophoraceae</taxon>
        <taxon>Rhizophora</taxon>
    </lineage>
</organism>
<dbReference type="EMBL" id="GGEC01072343">
    <property type="protein sequence ID" value="MBX52827.1"/>
    <property type="molecule type" value="Transcribed_RNA"/>
</dbReference>
<accession>A0A2P2PDL5</accession>
<evidence type="ECO:0000313" key="1">
    <source>
        <dbReference type="EMBL" id="MBX52827.1"/>
    </source>
</evidence>
<protein>
    <submittedName>
        <fullName evidence="1">Uncharacterized protein</fullName>
    </submittedName>
</protein>
<dbReference type="AlphaFoldDB" id="A0A2P2PDL5"/>